<comment type="caution">
    <text evidence="1">The sequence shown here is derived from an EMBL/GenBank/DDBJ whole genome shotgun (WGS) entry which is preliminary data.</text>
</comment>
<dbReference type="AlphaFoldDB" id="A0A9X2HIC3"/>
<evidence type="ECO:0000313" key="1">
    <source>
        <dbReference type="EMBL" id="MCP3729456.1"/>
    </source>
</evidence>
<keyword evidence="2" id="KW-1185">Reference proteome</keyword>
<accession>A0A9X2HIC3</accession>
<organism evidence="1 2">
    <name type="scientific">Sphingomonas tagetis</name>
    <dbReference type="NCBI Taxonomy" id="2949092"/>
    <lineage>
        <taxon>Bacteria</taxon>
        <taxon>Pseudomonadati</taxon>
        <taxon>Pseudomonadota</taxon>
        <taxon>Alphaproteobacteria</taxon>
        <taxon>Sphingomonadales</taxon>
        <taxon>Sphingomonadaceae</taxon>
        <taxon>Sphingomonas</taxon>
    </lineage>
</organism>
<sequence>MLKHRDRRATTPGAKFRPPLRGCPWKAAELRRLLARSFSYAAAPPSLSAAFHGQSILVPIEFGP</sequence>
<dbReference type="Proteomes" id="UP001139451">
    <property type="component" value="Unassembled WGS sequence"/>
</dbReference>
<dbReference type="RefSeq" id="WP_254291443.1">
    <property type="nucleotide sequence ID" value="NZ_JAMLDX010000002.1"/>
</dbReference>
<gene>
    <name evidence="1" type="ORF">M9978_03360</name>
</gene>
<name>A0A9X2HIC3_9SPHN</name>
<reference evidence="1" key="1">
    <citation type="submission" date="2022-05" db="EMBL/GenBank/DDBJ databases">
        <title>Sphingomonas sp. strain MG17 Genome sequencing and assembly.</title>
        <authorList>
            <person name="Kim I."/>
        </authorList>
    </citation>
    <scope>NUCLEOTIDE SEQUENCE</scope>
    <source>
        <strain evidence="1">MG17</strain>
    </source>
</reference>
<proteinExistence type="predicted"/>
<dbReference type="EMBL" id="JAMLDX010000002">
    <property type="protein sequence ID" value="MCP3729456.1"/>
    <property type="molecule type" value="Genomic_DNA"/>
</dbReference>
<protein>
    <submittedName>
        <fullName evidence="1">Uncharacterized protein</fullName>
    </submittedName>
</protein>
<evidence type="ECO:0000313" key="2">
    <source>
        <dbReference type="Proteomes" id="UP001139451"/>
    </source>
</evidence>